<evidence type="ECO:0000313" key="2">
    <source>
        <dbReference type="EMBL" id="KAL2505400.1"/>
    </source>
</evidence>
<dbReference type="EMBL" id="JBFOLK010000006">
    <property type="protein sequence ID" value="KAL2505400.1"/>
    <property type="molecule type" value="Genomic_DNA"/>
</dbReference>
<name>A0ABD1SYA0_9LAMI</name>
<evidence type="ECO:0000256" key="1">
    <source>
        <dbReference type="SAM" id="MobiDB-lite"/>
    </source>
</evidence>
<organism evidence="2 3">
    <name type="scientific">Abeliophyllum distichum</name>
    <dbReference type="NCBI Taxonomy" id="126358"/>
    <lineage>
        <taxon>Eukaryota</taxon>
        <taxon>Viridiplantae</taxon>
        <taxon>Streptophyta</taxon>
        <taxon>Embryophyta</taxon>
        <taxon>Tracheophyta</taxon>
        <taxon>Spermatophyta</taxon>
        <taxon>Magnoliopsida</taxon>
        <taxon>eudicotyledons</taxon>
        <taxon>Gunneridae</taxon>
        <taxon>Pentapetalae</taxon>
        <taxon>asterids</taxon>
        <taxon>lamiids</taxon>
        <taxon>Lamiales</taxon>
        <taxon>Oleaceae</taxon>
        <taxon>Forsythieae</taxon>
        <taxon>Abeliophyllum</taxon>
    </lineage>
</organism>
<gene>
    <name evidence="2" type="ORF">Adt_21021</name>
</gene>
<keyword evidence="3" id="KW-1185">Reference proteome</keyword>
<dbReference type="Proteomes" id="UP001604336">
    <property type="component" value="Unassembled WGS sequence"/>
</dbReference>
<reference evidence="3" key="1">
    <citation type="submission" date="2024-07" db="EMBL/GenBank/DDBJ databases">
        <title>Two chromosome-level genome assemblies of Korean endemic species Abeliophyllum distichum and Forsythia ovata (Oleaceae).</title>
        <authorList>
            <person name="Jang H."/>
        </authorList>
    </citation>
    <scope>NUCLEOTIDE SEQUENCE [LARGE SCALE GENOMIC DNA]</scope>
</reference>
<feature type="region of interest" description="Disordered" evidence="1">
    <location>
        <begin position="32"/>
        <end position="60"/>
    </location>
</feature>
<comment type="caution">
    <text evidence="2">The sequence shown here is derived from an EMBL/GenBank/DDBJ whole genome shotgun (WGS) entry which is preliminary data.</text>
</comment>
<evidence type="ECO:0000313" key="3">
    <source>
        <dbReference type="Proteomes" id="UP001604336"/>
    </source>
</evidence>
<feature type="compositionally biased region" description="Basic and acidic residues" evidence="1">
    <location>
        <begin position="32"/>
        <end position="45"/>
    </location>
</feature>
<dbReference type="AlphaFoldDB" id="A0ABD1SYA0"/>
<protein>
    <submittedName>
        <fullName evidence="2">DNA polymerase delta subunit 3</fullName>
    </submittedName>
</protein>
<sequence length="104" mass="11204">MSRCSGQCRLELQSPDMVKDVKTESHVTVGDKKCAKPAADKEKVPHLLASKKTQSDKKNSGIGGALANMWAHASAKLKPDGSSAQCKIAPRKSAGYYYFFSLST</sequence>
<accession>A0ABD1SYA0</accession>
<proteinExistence type="predicted"/>